<dbReference type="Gene3D" id="2.70.170.10">
    <property type="entry name" value="Neurotransmitter-gated ion-channel ligand-binding domain"/>
    <property type="match status" value="1"/>
</dbReference>
<dbReference type="RefSeq" id="XP_055876702.1">
    <property type="nucleotide sequence ID" value="XM_056020727.1"/>
</dbReference>
<dbReference type="InterPro" id="IPR006201">
    <property type="entry name" value="Neur_channel"/>
</dbReference>
<keyword evidence="8 15" id="KW-0472">Membrane</keyword>
<comment type="similarity">
    <text evidence="1">Belongs to the ligand-gated ion channel (TC 1.A.9) family. Acetylcholine receptor (TC 1.A.9.1) subfamily.</text>
</comment>
<evidence type="ECO:0000256" key="11">
    <source>
        <dbReference type="ARBA" id="ARBA00023180"/>
    </source>
</evidence>
<dbReference type="SUPFAM" id="SSF90112">
    <property type="entry name" value="Neurotransmitter-gated ion-channel transmembrane pore"/>
    <property type="match status" value="1"/>
</dbReference>
<reference evidence="19" key="1">
    <citation type="submission" date="2025-08" db="UniProtKB">
        <authorList>
            <consortium name="RefSeq"/>
        </authorList>
    </citation>
    <scope>IDENTIFICATION</scope>
</reference>
<feature type="domain" description="Neurotransmitter-gated ion-channel ligand-binding" evidence="16">
    <location>
        <begin position="37"/>
        <end position="248"/>
    </location>
</feature>
<evidence type="ECO:0000313" key="19">
    <source>
        <dbReference type="RefSeq" id="XP_055876702.1"/>
    </source>
</evidence>
<feature type="domain" description="Neurotransmitter-gated ion-channel transmembrane" evidence="17">
    <location>
        <begin position="255"/>
        <end position="507"/>
    </location>
</feature>
<dbReference type="CDD" id="cd19051">
    <property type="entry name" value="LGIC_TM_cation"/>
    <property type="match status" value="1"/>
</dbReference>
<dbReference type="InterPro" id="IPR002394">
    <property type="entry name" value="Nicotinic_acetylcholine_rcpt"/>
</dbReference>
<keyword evidence="6" id="KW-0770">Synapse</keyword>
<evidence type="ECO:0000256" key="13">
    <source>
        <dbReference type="ARBA" id="ARBA00023303"/>
    </source>
</evidence>
<dbReference type="SUPFAM" id="SSF63712">
    <property type="entry name" value="Nicotinic receptor ligand binding domain-like"/>
    <property type="match status" value="1"/>
</dbReference>
<dbReference type="GO" id="GO:0004888">
    <property type="term" value="F:transmembrane signaling receptor activity"/>
    <property type="evidence" value="ECO:0007669"/>
    <property type="project" value="InterPro"/>
</dbReference>
<evidence type="ECO:0000259" key="17">
    <source>
        <dbReference type="Pfam" id="PF02932"/>
    </source>
</evidence>
<dbReference type="PANTHER" id="PTHR18945">
    <property type="entry name" value="NEUROTRANSMITTER GATED ION CHANNEL"/>
    <property type="match status" value="1"/>
</dbReference>
<evidence type="ECO:0000256" key="4">
    <source>
        <dbReference type="ARBA" id="ARBA00022692"/>
    </source>
</evidence>
<dbReference type="InterPro" id="IPR006202">
    <property type="entry name" value="Neur_chan_lig-bd"/>
</dbReference>
<evidence type="ECO:0000259" key="16">
    <source>
        <dbReference type="Pfam" id="PF02931"/>
    </source>
</evidence>
<accession>A0A9W2ZP05</accession>
<feature type="transmembrane region" description="Helical" evidence="15">
    <location>
        <begin position="282"/>
        <end position="300"/>
    </location>
</feature>
<dbReference type="FunFam" id="2.70.170.10:FF:000016">
    <property type="entry name" value="Nicotinic acetylcholine receptor subunit"/>
    <property type="match status" value="1"/>
</dbReference>
<dbReference type="AlphaFoldDB" id="A0A9W2ZP05"/>
<dbReference type="OrthoDB" id="5975154at2759"/>
<evidence type="ECO:0000256" key="3">
    <source>
        <dbReference type="ARBA" id="ARBA00022475"/>
    </source>
</evidence>
<keyword evidence="2" id="KW-0813">Transport</keyword>
<evidence type="ECO:0000256" key="10">
    <source>
        <dbReference type="ARBA" id="ARBA00023170"/>
    </source>
</evidence>
<evidence type="ECO:0000256" key="8">
    <source>
        <dbReference type="ARBA" id="ARBA00023136"/>
    </source>
</evidence>
<dbReference type="Pfam" id="PF02931">
    <property type="entry name" value="Neur_chan_LBD"/>
    <property type="match status" value="1"/>
</dbReference>
<feature type="transmembrane region" description="Helical" evidence="15">
    <location>
        <begin position="312"/>
        <end position="337"/>
    </location>
</feature>
<dbReference type="CDD" id="cd19033">
    <property type="entry name" value="LGIC_ECD_nAChR_proto-like"/>
    <property type="match status" value="1"/>
</dbReference>
<keyword evidence="9" id="KW-1015">Disulfide bond</keyword>
<proteinExistence type="inferred from homology"/>
<keyword evidence="13" id="KW-0407">Ion channel</keyword>
<dbReference type="Gene3D" id="1.20.58.390">
    <property type="entry name" value="Neurotransmitter-gated ion-channel transmembrane domain"/>
    <property type="match status" value="1"/>
</dbReference>
<evidence type="ECO:0000256" key="5">
    <source>
        <dbReference type="ARBA" id="ARBA00022989"/>
    </source>
</evidence>
<keyword evidence="12" id="KW-1071">Ligand-gated ion channel</keyword>
<dbReference type="Proteomes" id="UP001165740">
    <property type="component" value="Chromosome 2"/>
</dbReference>
<feature type="transmembrane region" description="Helical" evidence="15">
    <location>
        <begin position="248"/>
        <end position="270"/>
    </location>
</feature>
<evidence type="ECO:0000256" key="1">
    <source>
        <dbReference type="ARBA" id="ARBA00009237"/>
    </source>
</evidence>
<dbReference type="GeneID" id="106072504"/>
<keyword evidence="11" id="KW-0325">Glycoprotein</keyword>
<dbReference type="GO" id="GO:0045211">
    <property type="term" value="C:postsynaptic membrane"/>
    <property type="evidence" value="ECO:0007669"/>
    <property type="project" value="InterPro"/>
</dbReference>
<evidence type="ECO:0000313" key="18">
    <source>
        <dbReference type="Proteomes" id="UP001165740"/>
    </source>
</evidence>
<feature type="transmembrane region" description="Helical" evidence="15">
    <location>
        <begin position="491"/>
        <end position="513"/>
    </location>
</feature>
<dbReference type="InterPro" id="IPR038050">
    <property type="entry name" value="Neuro_actylchol_rec"/>
</dbReference>
<sequence>MEERFVEGKFLLGRFAFQLKDYVYAINGHFAKTFPVEKALIRDLLKRYNKEGQAGRPVVHPSDKIVVNFSVSLIQIMDVDEKNQVLKTNIWYHYKWPDFLLQWNHSLHDNITSIRVPPDKIWLPDIVLYNFADNRLTEQRDALVVVGHTGELQWMPQAILNSSCFFDTLFFPFDEHICHFKFGSWSYNGDMLDIDFIGEDRHMDMSDYIESTEWDITENTAVKNTKYYTCCPEPYTDMTFTLKFKRRVAFYTFILILPCSLLSLLTLVIFWVPPESPAKLQLGMNIFLAFFVLLLLLSDYTPRAATSIPLIGAYFCLSMILITMSTVFACTVANMYFRGVRIARAPRWLRSCVIESAAQWLCVHEVIEESRYQPVTPRKTWSTYVTGEQSHSDPETLVAKTHLLNCPTGSRQDIRDYGAFRDVTRELCEPSTSSSLPSLALPSPAEETVLLEEVSSVREMMEENLWVSDTVEVYNKQVREWRMIACVMDRILFTSYIGVNVLGIVVILMRSYLL</sequence>
<dbReference type="GO" id="GO:0022848">
    <property type="term" value="F:acetylcholine-gated monoatomic cation-selective channel activity"/>
    <property type="evidence" value="ECO:0007669"/>
    <property type="project" value="InterPro"/>
</dbReference>
<keyword evidence="7" id="KW-0406">Ion transport</keyword>
<evidence type="ECO:0000256" key="7">
    <source>
        <dbReference type="ARBA" id="ARBA00023065"/>
    </source>
</evidence>
<name>A0A9W2ZP05_BIOGL</name>
<keyword evidence="3" id="KW-1003">Cell membrane</keyword>
<evidence type="ECO:0000256" key="14">
    <source>
        <dbReference type="ARBA" id="ARBA00034099"/>
    </source>
</evidence>
<evidence type="ECO:0000256" key="12">
    <source>
        <dbReference type="ARBA" id="ARBA00023286"/>
    </source>
</evidence>
<dbReference type="InterPro" id="IPR036719">
    <property type="entry name" value="Neuro-gated_channel_TM_sf"/>
</dbReference>
<dbReference type="InterPro" id="IPR036734">
    <property type="entry name" value="Neur_chan_lig-bd_sf"/>
</dbReference>
<keyword evidence="5 15" id="KW-1133">Transmembrane helix</keyword>
<dbReference type="PRINTS" id="PR00254">
    <property type="entry name" value="NICOTINICR"/>
</dbReference>
<keyword evidence="18" id="KW-1185">Reference proteome</keyword>
<comment type="subcellular location">
    <subcellularLocation>
        <location evidence="14">Synaptic cell membrane</location>
        <topology evidence="14">Multi-pass membrane protein</topology>
    </subcellularLocation>
</comment>
<dbReference type="Pfam" id="PF02932">
    <property type="entry name" value="Neur_chan_memb"/>
    <property type="match status" value="1"/>
</dbReference>
<keyword evidence="10" id="KW-0675">Receptor</keyword>
<protein>
    <submittedName>
        <fullName evidence="19">Neuronal acetylcholine receptor subunit alpha-2-like isoform X1</fullName>
    </submittedName>
</protein>
<evidence type="ECO:0000256" key="9">
    <source>
        <dbReference type="ARBA" id="ARBA00023157"/>
    </source>
</evidence>
<evidence type="ECO:0000256" key="2">
    <source>
        <dbReference type="ARBA" id="ARBA00022448"/>
    </source>
</evidence>
<evidence type="ECO:0000256" key="15">
    <source>
        <dbReference type="SAM" id="Phobius"/>
    </source>
</evidence>
<evidence type="ECO:0000256" key="6">
    <source>
        <dbReference type="ARBA" id="ARBA00023018"/>
    </source>
</evidence>
<gene>
    <name evidence="19" type="primary">LOC106072504</name>
</gene>
<dbReference type="InterPro" id="IPR006029">
    <property type="entry name" value="Neurotrans-gated_channel_TM"/>
</dbReference>
<keyword evidence="4 15" id="KW-0812">Transmembrane</keyword>
<organism evidence="18 19">
    <name type="scientific">Biomphalaria glabrata</name>
    <name type="common">Bloodfluke planorb</name>
    <name type="synonym">Freshwater snail</name>
    <dbReference type="NCBI Taxonomy" id="6526"/>
    <lineage>
        <taxon>Eukaryota</taxon>
        <taxon>Metazoa</taxon>
        <taxon>Spiralia</taxon>
        <taxon>Lophotrochozoa</taxon>
        <taxon>Mollusca</taxon>
        <taxon>Gastropoda</taxon>
        <taxon>Heterobranchia</taxon>
        <taxon>Euthyneura</taxon>
        <taxon>Panpulmonata</taxon>
        <taxon>Hygrophila</taxon>
        <taxon>Lymnaeoidea</taxon>
        <taxon>Planorbidae</taxon>
        <taxon>Biomphalaria</taxon>
    </lineage>
</organism>
<dbReference type="PRINTS" id="PR00252">
    <property type="entry name" value="NRIONCHANNEL"/>
</dbReference>